<evidence type="ECO:0000313" key="3">
    <source>
        <dbReference type="Proteomes" id="UP001054821"/>
    </source>
</evidence>
<feature type="compositionally biased region" description="Polar residues" evidence="1">
    <location>
        <begin position="84"/>
        <end position="97"/>
    </location>
</feature>
<dbReference type="Proteomes" id="UP001054821">
    <property type="component" value="Chromosome 4"/>
</dbReference>
<protein>
    <submittedName>
        <fullName evidence="2">Uncharacterized protein</fullName>
    </submittedName>
</protein>
<dbReference type="EMBL" id="JAJFAZ020000004">
    <property type="protein sequence ID" value="KAI5333687.1"/>
    <property type="molecule type" value="Genomic_DNA"/>
</dbReference>
<dbReference type="AlphaFoldDB" id="A0AAD4W0J0"/>
<gene>
    <name evidence="2" type="ORF">L3X38_023819</name>
</gene>
<comment type="caution">
    <text evidence="2">The sequence shown here is derived from an EMBL/GenBank/DDBJ whole genome shotgun (WGS) entry which is preliminary data.</text>
</comment>
<organism evidence="2 3">
    <name type="scientific">Prunus dulcis</name>
    <name type="common">Almond</name>
    <name type="synonym">Amygdalus dulcis</name>
    <dbReference type="NCBI Taxonomy" id="3755"/>
    <lineage>
        <taxon>Eukaryota</taxon>
        <taxon>Viridiplantae</taxon>
        <taxon>Streptophyta</taxon>
        <taxon>Embryophyta</taxon>
        <taxon>Tracheophyta</taxon>
        <taxon>Spermatophyta</taxon>
        <taxon>Magnoliopsida</taxon>
        <taxon>eudicotyledons</taxon>
        <taxon>Gunneridae</taxon>
        <taxon>Pentapetalae</taxon>
        <taxon>rosids</taxon>
        <taxon>fabids</taxon>
        <taxon>Rosales</taxon>
        <taxon>Rosaceae</taxon>
        <taxon>Amygdaloideae</taxon>
        <taxon>Amygdaleae</taxon>
        <taxon>Prunus</taxon>
    </lineage>
</organism>
<feature type="region of interest" description="Disordered" evidence="1">
    <location>
        <begin position="109"/>
        <end position="129"/>
    </location>
</feature>
<proteinExistence type="predicted"/>
<name>A0AAD4W0J0_PRUDU</name>
<feature type="region of interest" description="Disordered" evidence="1">
    <location>
        <begin position="75"/>
        <end position="97"/>
    </location>
</feature>
<evidence type="ECO:0000256" key="1">
    <source>
        <dbReference type="SAM" id="MobiDB-lite"/>
    </source>
</evidence>
<evidence type="ECO:0000313" key="2">
    <source>
        <dbReference type="EMBL" id="KAI5333687.1"/>
    </source>
</evidence>
<keyword evidence="3" id="KW-1185">Reference proteome</keyword>
<sequence length="150" mass="16814">MQANNSNLTLGKYIRAILIVYREVKLFTNQDFCNKEGRKARWPGGGFPVHATAWGHKTFENVSLGDTKSIRAANWQDSGDRSQPDMQSWQTLTTPSQTELQIMADLGDTKSNRATNPGTHGPGVPETRETNVKCTDKTESKLDVCRHRHN</sequence>
<accession>A0AAD4W0J0</accession>
<reference evidence="2 3" key="1">
    <citation type="journal article" date="2022" name="G3 (Bethesda)">
        <title>Whole-genome sequence and methylome profiling of the almond [Prunus dulcis (Mill.) D.A. Webb] cultivar 'Nonpareil'.</title>
        <authorList>
            <person name="D'Amico-Willman K.M."/>
            <person name="Ouma W.Z."/>
            <person name="Meulia T."/>
            <person name="Sideli G.M."/>
            <person name="Gradziel T.M."/>
            <person name="Fresnedo-Ramirez J."/>
        </authorList>
    </citation>
    <scope>NUCLEOTIDE SEQUENCE [LARGE SCALE GENOMIC DNA]</scope>
    <source>
        <strain evidence="2">Clone GOH B32 T37-40</strain>
    </source>
</reference>